<comment type="caution">
    <text evidence="2">The sequence shown here is derived from an EMBL/GenBank/DDBJ whole genome shotgun (WGS) entry which is preliminary data.</text>
</comment>
<feature type="compositionally biased region" description="Polar residues" evidence="1">
    <location>
        <begin position="64"/>
        <end position="78"/>
    </location>
</feature>
<accession>A0A0G1PNL5</accession>
<feature type="compositionally biased region" description="Basic and acidic residues" evidence="1">
    <location>
        <begin position="79"/>
        <end position="89"/>
    </location>
</feature>
<organism evidence="2 3">
    <name type="scientific">Candidatus Uhrbacteria bacterium GW2011_GWF2_46_218</name>
    <dbReference type="NCBI Taxonomy" id="1619001"/>
    <lineage>
        <taxon>Bacteria</taxon>
        <taxon>Candidatus Uhriibacteriota</taxon>
    </lineage>
</organism>
<sequence length="95" mass="11075">MSEIFRRLFWLYMKLPTQAIEEFKNIWEQVTGVVLNSQEASVQAQKFLTGLEAIFNNQSNFYADTQSRTPVPTPNSLLKNKEPRLENEALHNMNQ</sequence>
<protein>
    <submittedName>
        <fullName evidence="2">Uncharacterized protein</fullName>
    </submittedName>
</protein>
<gene>
    <name evidence="2" type="ORF">UX45_C0001G0088</name>
</gene>
<evidence type="ECO:0000256" key="1">
    <source>
        <dbReference type="SAM" id="MobiDB-lite"/>
    </source>
</evidence>
<evidence type="ECO:0000313" key="2">
    <source>
        <dbReference type="EMBL" id="KKU34379.1"/>
    </source>
</evidence>
<dbReference type="Proteomes" id="UP000034705">
    <property type="component" value="Unassembled WGS sequence"/>
</dbReference>
<feature type="region of interest" description="Disordered" evidence="1">
    <location>
        <begin position="64"/>
        <end position="95"/>
    </location>
</feature>
<reference evidence="2 3" key="1">
    <citation type="journal article" date="2015" name="Nature">
        <title>rRNA introns, odd ribosomes, and small enigmatic genomes across a large radiation of phyla.</title>
        <authorList>
            <person name="Brown C.T."/>
            <person name="Hug L.A."/>
            <person name="Thomas B.C."/>
            <person name="Sharon I."/>
            <person name="Castelle C.J."/>
            <person name="Singh A."/>
            <person name="Wilkins M.J."/>
            <person name="Williams K.H."/>
            <person name="Banfield J.F."/>
        </authorList>
    </citation>
    <scope>NUCLEOTIDE SEQUENCE [LARGE SCALE GENOMIC DNA]</scope>
</reference>
<proteinExistence type="predicted"/>
<dbReference type="EMBL" id="LCMG01000001">
    <property type="protein sequence ID" value="KKU34379.1"/>
    <property type="molecule type" value="Genomic_DNA"/>
</dbReference>
<name>A0A0G1PNL5_9BACT</name>
<evidence type="ECO:0000313" key="3">
    <source>
        <dbReference type="Proteomes" id="UP000034705"/>
    </source>
</evidence>
<dbReference type="AlphaFoldDB" id="A0A0G1PNL5"/>